<organism evidence="2 3">
    <name type="scientific">Pseudobutyrivibrio ruminis</name>
    <dbReference type="NCBI Taxonomy" id="46206"/>
    <lineage>
        <taxon>Bacteria</taxon>
        <taxon>Bacillati</taxon>
        <taxon>Bacillota</taxon>
        <taxon>Clostridia</taxon>
        <taxon>Lachnospirales</taxon>
        <taxon>Lachnospiraceae</taxon>
        <taxon>Pseudobutyrivibrio</taxon>
    </lineage>
</organism>
<name>A0A1H7G1H1_9FIRM</name>
<evidence type="ECO:0000313" key="2">
    <source>
        <dbReference type="EMBL" id="SEK30300.1"/>
    </source>
</evidence>
<protein>
    <recommendedName>
        <fullName evidence="1">YlxR domain-containing protein</fullName>
    </recommendedName>
</protein>
<dbReference type="RefSeq" id="WP_074788970.1">
    <property type="nucleotide sequence ID" value="NZ_FNZX01000004.1"/>
</dbReference>
<accession>A0A1H7G1H1</accession>
<reference evidence="3" key="1">
    <citation type="submission" date="2016-10" db="EMBL/GenBank/DDBJ databases">
        <authorList>
            <person name="Varghese N."/>
        </authorList>
    </citation>
    <scope>NUCLEOTIDE SEQUENCE [LARGE SCALE GENOMIC DNA]</scope>
    <source>
        <strain evidence="3">ACV-9</strain>
    </source>
</reference>
<evidence type="ECO:0000313" key="3">
    <source>
        <dbReference type="Proteomes" id="UP000182321"/>
    </source>
</evidence>
<dbReference type="Pfam" id="PF04296">
    <property type="entry name" value="YlxR"/>
    <property type="match status" value="1"/>
</dbReference>
<dbReference type="InterPro" id="IPR037465">
    <property type="entry name" value="YlxR"/>
</dbReference>
<dbReference type="SUPFAM" id="SSF64376">
    <property type="entry name" value="YlxR-like"/>
    <property type="match status" value="1"/>
</dbReference>
<sequence>MEVKELPLRKCVSCGQMLPKNQLFRLVKTPEGVQLDKSYKAQGRGAYICKSKSCLDNAFKKKSLNRSLRQAVNEEVFNILYTELENDR</sequence>
<dbReference type="Gene3D" id="3.30.1230.10">
    <property type="entry name" value="YlxR-like"/>
    <property type="match status" value="1"/>
</dbReference>
<proteinExistence type="predicted"/>
<dbReference type="PANTHER" id="PTHR34215">
    <property type="entry name" value="BLL0784 PROTEIN"/>
    <property type="match status" value="1"/>
</dbReference>
<gene>
    <name evidence="2" type="ORF">SAMN02910377_00516</name>
</gene>
<dbReference type="InterPro" id="IPR007393">
    <property type="entry name" value="YlxR_dom"/>
</dbReference>
<dbReference type="InterPro" id="IPR035931">
    <property type="entry name" value="YlxR-like_sf"/>
</dbReference>
<dbReference type="EMBL" id="FNZX01000004">
    <property type="protein sequence ID" value="SEK30300.1"/>
    <property type="molecule type" value="Genomic_DNA"/>
</dbReference>
<dbReference type="NCBIfam" id="NF047356">
    <property type="entry name" value="RNA_bind_RnpM"/>
    <property type="match status" value="1"/>
</dbReference>
<feature type="domain" description="YlxR" evidence="1">
    <location>
        <begin position="9"/>
        <end position="80"/>
    </location>
</feature>
<dbReference type="AlphaFoldDB" id="A0A1H7G1H1"/>
<dbReference type="PANTHER" id="PTHR34215:SF1">
    <property type="entry name" value="YLXR DOMAIN-CONTAINING PROTEIN"/>
    <property type="match status" value="1"/>
</dbReference>
<keyword evidence="3" id="KW-1185">Reference proteome</keyword>
<dbReference type="CDD" id="cd00279">
    <property type="entry name" value="YlxR"/>
    <property type="match status" value="1"/>
</dbReference>
<evidence type="ECO:0000259" key="1">
    <source>
        <dbReference type="Pfam" id="PF04296"/>
    </source>
</evidence>
<dbReference type="Proteomes" id="UP000182321">
    <property type="component" value="Unassembled WGS sequence"/>
</dbReference>